<dbReference type="STRING" id="1302687.SAMN05444267_100782"/>
<evidence type="ECO:0000313" key="2">
    <source>
        <dbReference type="Proteomes" id="UP000184364"/>
    </source>
</evidence>
<evidence type="ECO:0000313" key="1">
    <source>
        <dbReference type="EMBL" id="SHK74140.1"/>
    </source>
</evidence>
<gene>
    <name evidence="1" type="ORF">SAMN05444267_100782</name>
</gene>
<reference evidence="2" key="1">
    <citation type="submission" date="2016-11" db="EMBL/GenBank/DDBJ databases">
        <authorList>
            <person name="Varghese N."/>
            <person name="Submissions S."/>
        </authorList>
    </citation>
    <scope>NUCLEOTIDE SEQUENCE [LARGE SCALE GENOMIC DNA]</scope>
    <source>
        <strain evidence="2">DSM 26899</strain>
    </source>
</reference>
<keyword evidence="2" id="KW-1185">Reference proteome</keyword>
<organism evidence="1 2">
    <name type="scientific">Chryseobacterium polytrichastri</name>
    <dbReference type="NCBI Taxonomy" id="1302687"/>
    <lineage>
        <taxon>Bacteria</taxon>
        <taxon>Pseudomonadati</taxon>
        <taxon>Bacteroidota</taxon>
        <taxon>Flavobacteriia</taxon>
        <taxon>Flavobacteriales</taxon>
        <taxon>Weeksellaceae</taxon>
        <taxon>Chryseobacterium group</taxon>
        <taxon>Chryseobacterium</taxon>
    </lineage>
</organism>
<dbReference type="AlphaFoldDB" id="A0A1M6UY67"/>
<proteinExistence type="predicted"/>
<dbReference type="OrthoDB" id="1235206at2"/>
<dbReference type="Proteomes" id="UP000184364">
    <property type="component" value="Unassembled WGS sequence"/>
</dbReference>
<sequence>MPKRIIAELKEFFMAGKRPTEKQFEDVLDSYVHVDNPEFVKPEDVASTREGILKFFTTDLDPNANKICHIKLPYKANTDRSMYHLKAMGYDYSGSDIIDVIWVGYCYEPIGNLIYDKTHVNASTTITAGQYVGTDSHIYLWFKPSNTYFLSFKLDSMRVGNGTLLKENDVQLILSNELQL</sequence>
<protein>
    <submittedName>
        <fullName evidence="1">Uncharacterized protein</fullName>
    </submittedName>
</protein>
<dbReference type="EMBL" id="FRAV01000007">
    <property type="protein sequence ID" value="SHK74140.1"/>
    <property type="molecule type" value="Genomic_DNA"/>
</dbReference>
<dbReference type="RefSeq" id="WP_073291878.1">
    <property type="nucleotide sequence ID" value="NZ_FRAV01000007.1"/>
</dbReference>
<accession>A0A1M6UY67</accession>
<name>A0A1M6UY67_9FLAO</name>